<keyword evidence="3" id="KW-1185">Reference proteome</keyword>
<dbReference type="AlphaFoldDB" id="D6SKM7"/>
<dbReference type="Gene3D" id="1.10.3210.10">
    <property type="entry name" value="Hypothetical protein af1432"/>
    <property type="match status" value="1"/>
</dbReference>
<dbReference type="NCBIfam" id="TIGR00277">
    <property type="entry name" value="HDIG"/>
    <property type="match status" value="1"/>
</dbReference>
<dbReference type="InterPro" id="IPR006675">
    <property type="entry name" value="HDIG_dom"/>
</dbReference>
<name>D6SKM7_9BACT</name>
<reference evidence="2" key="1">
    <citation type="submission" date="2010-05" db="EMBL/GenBank/DDBJ databases">
        <title>The draft genome of Desulfonatronospira thiodismutans ASO3-1.</title>
        <authorList>
            <consortium name="US DOE Joint Genome Institute (JGI-PGF)"/>
            <person name="Lucas S."/>
            <person name="Copeland A."/>
            <person name="Lapidus A."/>
            <person name="Cheng J.-F."/>
            <person name="Bruce D."/>
            <person name="Goodwin L."/>
            <person name="Pitluck S."/>
            <person name="Chertkov O."/>
            <person name="Brettin T."/>
            <person name="Detter J.C."/>
            <person name="Han C."/>
            <person name="Land M.L."/>
            <person name="Hauser L."/>
            <person name="Kyrpides N."/>
            <person name="Mikhailova N."/>
            <person name="Muyzer G."/>
            <person name="Woyke T."/>
        </authorList>
    </citation>
    <scope>NUCLEOTIDE SEQUENCE [LARGE SCALE GENOMIC DNA]</scope>
    <source>
        <strain evidence="2">ASO3-1</strain>
    </source>
</reference>
<dbReference type="PANTHER" id="PTHR38659">
    <property type="entry name" value="METAL-DEPENDENT PHOSPHOHYDROLASE"/>
    <property type="match status" value="1"/>
</dbReference>
<dbReference type="OrthoDB" id="9801160at2"/>
<dbReference type="Pfam" id="PF01966">
    <property type="entry name" value="HD"/>
    <property type="match status" value="1"/>
</dbReference>
<dbReference type="Proteomes" id="UP000005496">
    <property type="component" value="Unassembled WGS sequence"/>
</dbReference>
<dbReference type="EMBL" id="ACJN02000001">
    <property type="protein sequence ID" value="EFI35238.1"/>
    <property type="molecule type" value="Genomic_DNA"/>
</dbReference>
<sequence length="187" mass="20635">MLSREKALDMVREKVQEENLVRHSLATEAVMRSLARRLDQDVETWGLTGLLHDLDYTLTQEDYSRHGLESAQMLQDQLPPEAVRAIEAHAAELNHAPAPSSTLDHALRCAETVTGLVMAAALVRPEKLSGMKAKSLKKKMKDKAFAASVNRAIIAEHEKLGLDQNEFLSLSIQAMEEIAPDLGLGQS</sequence>
<dbReference type="RefSeq" id="WP_008868372.1">
    <property type="nucleotide sequence ID" value="NZ_ACJN02000001.1"/>
</dbReference>
<gene>
    <name evidence="2" type="ORF">Dthio_PD2649</name>
</gene>
<dbReference type="PANTHER" id="PTHR38659:SF1">
    <property type="entry name" value="METAL DEPENDENT PHOSPHOHYDROLASE"/>
    <property type="match status" value="1"/>
</dbReference>
<protein>
    <submittedName>
        <fullName evidence="2">Metal dependent phosphohydrolase</fullName>
    </submittedName>
</protein>
<evidence type="ECO:0000313" key="2">
    <source>
        <dbReference type="EMBL" id="EFI35238.1"/>
    </source>
</evidence>
<dbReference type="eggNOG" id="COG2316">
    <property type="taxonomic scope" value="Bacteria"/>
</dbReference>
<evidence type="ECO:0000259" key="1">
    <source>
        <dbReference type="Pfam" id="PF01966"/>
    </source>
</evidence>
<dbReference type="SUPFAM" id="SSF109604">
    <property type="entry name" value="HD-domain/PDEase-like"/>
    <property type="match status" value="1"/>
</dbReference>
<proteinExistence type="predicted"/>
<accession>D6SKM7</accession>
<dbReference type="InterPro" id="IPR006674">
    <property type="entry name" value="HD_domain"/>
</dbReference>
<evidence type="ECO:0000313" key="3">
    <source>
        <dbReference type="Proteomes" id="UP000005496"/>
    </source>
</evidence>
<dbReference type="GO" id="GO:0016787">
    <property type="term" value="F:hydrolase activity"/>
    <property type="evidence" value="ECO:0007669"/>
    <property type="project" value="UniProtKB-KW"/>
</dbReference>
<organism evidence="2 3">
    <name type="scientific">Desulfonatronospira thiodismutans ASO3-1</name>
    <dbReference type="NCBI Taxonomy" id="555779"/>
    <lineage>
        <taxon>Bacteria</taxon>
        <taxon>Pseudomonadati</taxon>
        <taxon>Thermodesulfobacteriota</taxon>
        <taxon>Desulfovibrionia</taxon>
        <taxon>Desulfovibrionales</taxon>
        <taxon>Desulfonatronovibrionaceae</taxon>
        <taxon>Desulfonatronospira</taxon>
    </lineage>
</organism>
<feature type="domain" description="HD" evidence="1">
    <location>
        <begin position="22"/>
        <end position="96"/>
    </location>
</feature>
<comment type="caution">
    <text evidence="2">The sequence shown here is derived from an EMBL/GenBank/DDBJ whole genome shotgun (WGS) entry which is preliminary data.</text>
</comment>